<feature type="compositionally biased region" description="Polar residues" evidence="3">
    <location>
        <begin position="47"/>
        <end position="74"/>
    </location>
</feature>
<keyword evidence="4" id="KW-1133">Transmembrane helix</keyword>
<dbReference type="RefSeq" id="WP_271731511.1">
    <property type="nucleotide sequence ID" value="NZ_JANQDP010000052.1"/>
</dbReference>
<evidence type="ECO:0000313" key="6">
    <source>
        <dbReference type="EMBL" id="MDB9538855.1"/>
    </source>
</evidence>
<proteinExistence type="predicted"/>
<keyword evidence="4" id="KW-0812">Transmembrane</keyword>
<dbReference type="Gene3D" id="3.20.20.370">
    <property type="entry name" value="Glycoside hydrolase/deacetylase"/>
    <property type="match status" value="1"/>
</dbReference>
<evidence type="ECO:0000313" key="7">
    <source>
        <dbReference type="Proteomes" id="UP001212499"/>
    </source>
</evidence>
<reference evidence="6 7" key="1">
    <citation type="submission" date="2023-01" db="EMBL/GenBank/DDBJ databases">
        <title>Genomes from the Australian National Cyanobacteria Reference Collection.</title>
        <authorList>
            <person name="Willis A."/>
            <person name="Lee E.M.F."/>
        </authorList>
    </citation>
    <scope>NUCLEOTIDE SEQUENCE [LARGE SCALE GENOMIC DNA]</scope>
    <source>
        <strain evidence="6 7">CS-1033</strain>
    </source>
</reference>
<dbReference type="CDD" id="cd10917">
    <property type="entry name" value="CE4_NodB_like_6s_7s"/>
    <property type="match status" value="1"/>
</dbReference>
<evidence type="ECO:0000256" key="3">
    <source>
        <dbReference type="SAM" id="MobiDB-lite"/>
    </source>
</evidence>
<protein>
    <submittedName>
        <fullName evidence="6">Polysaccharide deacetylase family protein</fullName>
    </submittedName>
</protein>
<feature type="region of interest" description="Disordered" evidence="3">
    <location>
        <begin position="39"/>
        <end position="74"/>
    </location>
</feature>
<feature type="domain" description="NodB homology" evidence="5">
    <location>
        <begin position="192"/>
        <end position="386"/>
    </location>
</feature>
<comment type="caution">
    <text evidence="6">The sequence shown here is derived from an EMBL/GenBank/DDBJ whole genome shotgun (WGS) entry which is preliminary data.</text>
</comment>
<keyword evidence="4" id="KW-0472">Membrane</keyword>
<accession>A0ABT5ANI0</accession>
<evidence type="ECO:0000259" key="5">
    <source>
        <dbReference type="PROSITE" id="PS51677"/>
    </source>
</evidence>
<name>A0ABT5ANI0_9CYAN</name>
<dbReference type="PROSITE" id="PS51677">
    <property type="entry name" value="NODB"/>
    <property type="match status" value="1"/>
</dbReference>
<evidence type="ECO:0000256" key="4">
    <source>
        <dbReference type="SAM" id="Phobius"/>
    </source>
</evidence>
<keyword evidence="7" id="KW-1185">Reference proteome</keyword>
<dbReference type="PANTHER" id="PTHR10587">
    <property type="entry name" value="GLYCOSYL TRANSFERASE-RELATED"/>
    <property type="match status" value="1"/>
</dbReference>
<dbReference type="Proteomes" id="UP001212499">
    <property type="component" value="Unassembled WGS sequence"/>
</dbReference>
<dbReference type="InterPro" id="IPR050248">
    <property type="entry name" value="Polysacc_deacetylase_ArnD"/>
</dbReference>
<organism evidence="6 7">
    <name type="scientific">Anabaenopsis arnoldii</name>
    <dbReference type="NCBI Taxonomy" id="2152938"/>
    <lineage>
        <taxon>Bacteria</taxon>
        <taxon>Bacillati</taxon>
        <taxon>Cyanobacteriota</taxon>
        <taxon>Cyanophyceae</taxon>
        <taxon>Nostocales</taxon>
        <taxon>Nodulariaceae</taxon>
        <taxon>Anabaenopsis</taxon>
    </lineage>
</organism>
<dbReference type="PANTHER" id="PTHR10587:SF133">
    <property type="entry name" value="CHITIN DEACETYLASE 1-RELATED"/>
    <property type="match status" value="1"/>
</dbReference>
<dbReference type="SUPFAM" id="SSF88713">
    <property type="entry name" value="Glycoside hydrolase/deacetylase"/>
    <property type="match status" value="1"/>
</dbReference>
<keyword evidence="1" id="KW-0479">Metal-binding</keyword>
<sequence>MPNHKYFAIIILISTILGIITSYFLLDYQNNRRNISNSAFKQHPEQTEVSTLSPSKPDSTVTKNSQPHGNSSPEVSYDNLILLKAKENLYKAIEELNTINKNVDPQEGLKILSQVINNLELSQKVMKSIPSNTTIYNDANQQLLVLQEYQLAAKAWQNYFQTTIQDQKKPHKPLIDLSLNNKSTFLAAMKSQSVALTFDDGPTKEYTPKILAILKKNQVKATFFVVGKQIAENCEILKNIYQDGHEIANHSYSHPIFTQISPAQQHQEIISNEHSINQCLGMDYPTQWFRAPYGRQNTQVLEIVHQLGLNSIQWIVDTNDWRKSSSVASIIRAVTNVINPGVILMHDGFLTNPTLIHPDESPHRQNTVNAIQPIISKLKSRGFHFVILSEALK</sequence>
<gene>
    <name evidence="6" type="ORF">PN457_04135</name>
</gene>
<dbReference type="InterPro" id="IPR002509">
    <property type="entry name" value="NODB_dom"/>
</dbReference>
<dbReference type="EMBL" id="JAQMUH010000053">
    <property type="protein sequence ID" value="MDB9538855.1"/>
    <property type="molecule type" value="Genomic_DNA"/>
</dbReference>
<evidence type="ECO:0000256" key="2">
    <source>
        <dbReference type="ARBA" id="ARBA00022801"/>
    </source>
</evidence>
<dbReference type="InterPro" id="IPR011330">
    <property type="entry name" value="Glyco_hydro/deAcase_b/a-brl"/>
</dbReference>
<dbReference type="Pfam" id="PF01522">
    <property type="entry name" value="Polysacc_deac_1"/>
    <property type="match status" value="1"/>
</dbReference>
<feature type="transmembrane region" description="Helical" evidence="4">
    <location>
        <begin position="6"/>
        <end position="26"/>
    </location>
</feature>
<keyword evidence="2" id="KW-0378">Hydrolase</keyword>
<evidence type="ECO:0000256" key="1">
    <source>
        <dbReference type="ARBA" id="ARBA00022723"/>
    </source>
</evidence>